<feature type="transmembrane region" description="Helical" evidence="6">
    <location>
        <begin position="433"/>
        <end position="455"/>
    </location>
</feature>
<proteinExistence type="predicted"/>
<feature type="transmembrane region" description="Helical" evidence="6">
    <location>
        <begin position="476"/>
        <end position="494"/>
    </location>
</feature>
<dbReference type="OrthoDB" id="8918678at2759"/>
<feature type="transmembrane region" description="Helical" evidence="6">
    <location>
        <begin position="73"/>
        <end position="96"/>
    </location>
</feature>
<feature type="transmembrane region" description="Helical" evidence="6">
    <location>
        <begin position="302"/>
        <end position="324"/>
    </location>
</feature>
<reference evidence="7" key="1">
    <citation type="submission" date="2021-07" db="EMBL/GenBank/DDBJ databases">
        <authorList>
            <person name="Branca A.L. A."/>
        </authorList>
    </citation>
    <scope>NUCLEOTIDE SEQUENCE</scope>
</reference>
<keyword evidence="4 6" id="KW-1133">Transmembrane helix</keyword>
<keyword evidence="5 6" id="KW-0472">Membrane</keyword>
<feature type="transmembrane region" description="Helical" evidence="6">
    <location>
        <begin position="192"/>
        <end position="211"/>
    </location>
</feature>
<dbReference type="Proteomes" id="UP001152592">
    <property type="component" value="Unassembled WGS sequence"/>
</dbReference>
<feature type="transmembrane region" description="Helical" evidence="6">
    <location>
        <begin position="353"/>
        <end position="370"/>
    </location>
</feature>
<dbReference type="Pfam" id="PF13520">
    <property type="entry name" value="AA_permease_2"/>
    <property type="match status" value="1"/>
</dbReference>
<accession>A0A9W4JAW0</accession>
<dbReference type="PIRSF" id="PIRSF006060">
    <property type="entry name" value="AA_transporter"/>
    <property type="match status" value="1"/>
</dbReference>
<evidence type="ECO:0000256" key="5">
    <source>
        <dbReference type="ARBA" id="ARBA00023136"/>
    </source>
</evidence>
<keyword evidence="3 6" id="KW-0812">Transmembrane</keyword>
<evidence type="ECO:0000313" key="7">
    <source>
        <dbReference type="EMBL" id="CAG8389791.1"/>
    </source>
</evidence>
<feature type="transmembrane region" description="Helical" evidence="6">
    <location>
        <begin position="506"/>
        <end position="527"/>
    </location>
</feature>
<feature type="transmembrane region" description="Helical" evidence="6">
    <location>
        <begin position="149"/>
        <end position="172"/>
    </location>
</feature>
<feature type="transmembrane region" description="Helical" evidence="6">
    <location>
        <begin position="102"/>
        <end position="128"/>
    </location>
</feature>
<comment type="caution">
    <text evidence="7">The sequence shown here is derived from an EMBL/GenBank/DDBJ whole genome shotgun (WGS) entry which is preliminary data.</text>
</comment>
<dbReference type="PANTHER" id="PTHR45649:SF19">
    <property type="entry name" value="TRANSPORTER, PUTATIVE (EUROFUNG)-RELATED"/>
    <property type="match status" value="1"/>
</dbReference>
<dbReference type="GO" id="GO:0022857">
    <property type="term" value="F:transmembrane transporter activity"/>
    <property type="evidence" value="ECO:0007669"/>
    <property type="project" value="InterPro"/>
</dbReference>
<dbReference type="Gene3D" id="1.20.1740.10">
    <property type="entry name" value="Amino acid/polyamine transporter I"/>
    <property type="match status" value="1"/>
</dbReference>
<sequence>MTSQSCVKPFSLDKKDGSLVEKSWLKQDHGRFSWLMYNFEIDEDQIRGTVETANLELLGLTQQTERSLNTFQIICGGWNICNSWAGIVGTLAIGISQGGTVLLLYGIILIMVIVGLCTATLAELSSVYPTAGGQYHWTSILSPAKCSRVLSYCCGAINIFSWVSISAGVTILPAEFIISMVVYNDPTYNSRTWHSFLIYQTANIIVLLYNIFAMKRTSWIHDVGFVVSLSSFLVIFITCLARAPHMQTSQFVWTTFINQSGWKSNGVAFLTGLINPNYIYAGIDGAIHLAEECGDASTAVPYALMSTLVIGFLTSFAFVVAMFYCMTDMDAVIHTATGVPIYEIWVQATRSNIASTVFICLLACIAFFSLNGCQQTASRLTWAFARDDALVMSKYLGVINSRFQVPIYALCANSAVVFIIGCIYLASSTAFNALIGTGLVLQQVSFCFPAALLLYRRRSSTYLPSTRSFKLGVLGWVSNVVTVAFGCVTLIFYSFPSEMPATGGNMNYTCVVIGTMAVFSLGNWFLYARKHYQGPRLPTDLT</sequence>
<dbReference type="PANTHER" id="PTHR45649">
    <property type="entry name" value="AMINO-ACID PERMEASE BAT1"/>
    <property type="match status" value="1"/>
</dbReference>
<gene>
    <name evidence="7" type="ORF">PSALAMII_LOCUS6590</name>
</gene>
<feature type="transmembrane region" description="Helical" evidence="6">
    <location>
        <begin position="223"/>
        <end position="243"/>
    </location>
</feature>
<evidence type="ECO:0000313" key="8">
    <source>
        <dbReference type="Proteomes" id="UP001152592"/>
    </source>
</evidence>
<keyword evidence="2" id="KW-0813">Transport</keyword>
<dbReference type="InterPro" id="IPR002293">
    <property type="entry name" value="AA/rel_permease1"/>
</dbReference>
<organism evidence="7 8">
    <name type="scientific">Penicillium salamii</name>
    <dbReference type="NCBI Taxonomy" id="1612424"/>
    <lineage>
        <taxon>Eukaryota</taxon>
        <taxon>Fungi</taxon>
        <taxon>Dikarya</taxon>
        <taxon>Ascomycota</taxon>
        <taxon>Pezizomycotina</taxon>
        <taxon>Eurotiomycetes</taxon>
        <taxon>Eurotiomycetidae</taxon>
        <taxon>Eurotiales</taxon>
        <taxon>Aspergillaceae</taxon>
        <taxon>Penicillium</taxon>
    </lineage>
</organism>
<evidence type="ECO:0000256" key="1">
    <source>
        <dbReference type="ARBA" id="ARBA00004141"/>
    </source>
</evidence>
<comment type="subcellular location">
    <subcellularLocation>
        <location evidence="1">Membrane</location>
        <topology evidence="1">Multi-pass membrane protein</topology>
    </subcellularLocation>
</comment>
<evidence type="ECO:0000256" key="6">
    <source>
        <dbReference type="SAM" id="Phobius"/>
    </source>
</evidence>
<evidence type="ECO:0000256" key="3">
    <source>
        <dbReference type="ARBA" id="ARBA00022692"/>
    </source>
</evidence>
<evidence type="ECO:0000256" key="2">
    <source>
        <dbReference type="ARBA" id="ARBA00022448"/>
    </source>
</evidence>
<dbReference type="AlphaFoldDB" id="A0A9W4JAW0"/>
<dbReference type="EMBL" id="CAJVPD010000243">
    <property type="protein sequence ID" value="CAG8389791.1"/>
    <property type="molecule type" value="Genomic_DNA"/>
</dbReference>
<protein>
    <recommendedName>
        <fullName evidence="9">Amino acid transporter</fullName>
    </recommendedName>
</protein>
<evidence type="ECO:0000256" key="4">
    <source>
        <dbReference type="ARBA" id="ARBA00022989"/>
    </source>
</evidence>
<evidence type="ECO:0008006" key="9">
    <source>
        <dbReference type="Google" id="ProtNLM"/>
    </source>
</evidence>
<dbReference type="GO" id="GO:0016020">
    <property type="term" value="C:membrane"/>
    <property type="evidence" value="ECO:0007669"/>
    <property type="project" value="UniProtKB-SubCell"/>
</dbReference>
<feature type="transmembrane region" description="Helical" evidence="6">
    <location>
        <begin position="407"/>
        <end position="427"/>
    </location>
</feature>
<name>A0A9W4JAW0_9EURO</name>